<dbReference type="GO" id="GO:0009103">
    <property type="term" value="P:lipopolysaccharide biosynthetic process"/>
    <property type="evidence" value="ECO:0007669"/>
    <property type="project" value="TreeGrafter"/>
</dbReference>
<dbReference type="EMBL" id="FOLQ01000005">
    <property type="protein sequence ID" value="SFD45413.1"/>
    <property type="molecule type" value="Genomic_DNA"/>
</dbReference>
<dbReference type="AlphaFoldDB" id="A0A1I1SNF2"/>
<dbReference type="GO" id="GO:0016757">
    <property type="term" value="F:glycosyltransferase activity"/>
    <property type="evidence" value="ECO:0007669"/>
    <property type="project" value="InterPro"/>
</dbReference>
<dbReference type="PANTHER" id="PTHR46401">
    <property type="entry name" value="GLYCOSYLTRANSFERASE WBBK-RELATED"/>
    <property type="match status" value="1"/>
</dbReference>
<dbReference type="PANTHER" id="PTHR46401:SF2">
    <property type="entry name" value="GLYCOSYLTRANSFERASE WBBK-RELATED"/>
    <property type="match status" value="1"/>
</dbReference>
<dbReference type="Gene3D" id="3.40.50.2000">
    <property type="entry name" value="Glycogen Phosphorylase B"/>
    <property type="match status" value="1"/>
</dbReference>
<evidence type="ECO:0000256" key="1">
    <source>
        <dbReference type="ARBA" id="ARBA00022679"/>
    </source>
</evidence>
<dbReference type="STRING" id="662367.SAMN05216167_10597"/>
<reference evidence="3 4" key="1">
    <citation type="submission" date="2016-10" db="EMBL/GenBank/DDBJ databases">
        <authorList>
            <person name="de Groot N.N."/>
        </authorList>
    </citation>
    <scope>NUCLEOTIDE SEQUENCE [LARGE SCALE GENOMIC DNA]</scope>
    <source>
        <strain evidence="3 4">DSM 26130</strain>
    </source>
</reference>
<dbReference type="Proteomes" id="UP000198598">
    <property type="component" value="Unassembled WGS sequence"/>
</dbReference>
<organism evidence="3 4">
    <name type="scientific">Spirosoma endophyticum</name>
    <dbReference type="NCBI Taxonomy" id="662367"/>
    <lineage>
        <taxon>Bacteria</taxon>
        <taxon>Pseudomonadati</taxon>
        <taxon>Bacteroidota</taxon>
        <taxon>Cytophagia</taxon>
        <taxon>Cytophagales</taxon>
        <taxon>Cytophagaceae</taxon>
        <taxon>Spirosoma</taxon>
    </lineage>
</organism>
<dbReference type="SUPFAM" id="SSF53756">
    <property type="entry name" value="UDP-Glycosyltransferase/glycogen phosphorylase"/>
    <property type="match status" value="1"/>
</dbReference>
<feature type="domain" description="Glycosyl transferase family 1" evidence="2">
    <location>
        <begin position="227"/>
        <end position="395"/>
    </location>
</feature>
<keyword evidence="1 3" id="KW-0808">Transferase</keyword>
<dbReference type="RefSeq" id="WP_245776670.1">
    <property type="nucleotide sequence ID" value="NZ_FOLQ01000005.1"/>
</dbReference>
<accession>A0A1I1SNF2</accession>
<protein>
    <submittedName>
        <fullName evidence="3">Glycosyltransferase involved in cell wall bisynthesis</fullName>
    </submittedName>
</protein>
<dbReference type="InterPro" id="IPR001296">
    <property type="entry name" value="Glyco_trans_1"/>
</dbReference>
<dbReference type="CDD" id="cd03809">
    <property type="entry name" value="GT4_MtfB-like"/>
    <property type="match status" value="1"/>
</dbReference>
<keyword evidence="4" id="KW-1185">Reference proteome</keyword>
<name>A0A1I1SNF2_9BACT</name>
<gene>
    <name evidence="3" type="ORF">SAMN05216167_10597</name>
</gene>
<proteinExistence type="predicted"/>
<dbReference type="FunFam" id="3.40.50.2000:FF:000119">
    <property type="entry name" value="Glycosyl transferase group 1"/>
    <property type="match status" value="1"/>
</dbReference>
<dbReference type="Pfam" id="PF00534">
    <property type="entry name" value="Glycos_transf_1"/>
    <property type="match status" value="1"/>
</dbReference>
<sequence length="419" mass="45910">MNIILDAGLLGIGFYHRQAQTGVGRVVEQLMTGLWQADGVNLSLAASSHLPETMRYARVMFGPSRPAFVNRPADQAWGAFENSILTPLAVGSLPSKAIRHGFYQVKKTFGTKSVRFNMSQWAPDSIYHSPFYPIPGAVGRNPKIHTVQTIHDLISVFHPEWFPSGDDTIKQVINALTPDTQITTVSNATKQDFCNYTKIDPARVTPIQLAASPILFHAVTDSAHKQAVRAKYGLGNSPYLLSLATFEPRKNIDHLVRSFVRLATSGDIPTDVKLVLVGTKGWKFDKIMAELTQNEALRSRLVVTGFVPDADLAPLYSNALAFVYPSLYEGFGLPPLEAMQCGLPVITSDIPAITEVVGDAAVRVPPTDSDALCQAMLSVINSRSVQVAMSEKAVKRASLFSWDKFTAEHVALYKRILSE</sequence>
<evidence type="ECO:0000259" key="2">
    <source>
        <dbReference type="Pfam" id="PF00534"/>
    </source>
</evidence>
<evidence type="ECO:0000313" key="3">
    <source>
        <dbReference type="EMBL" id="SFD45413.1"/>
    </source>
</evidence>
<evidence type="ECO:0000313" key="4">
    <source>
        <dbReference type="Proteomes" id="UP000198598"/>
    </source>
</evidence>